<proteinExistence type="predicted"/>
<dbReference type="Proteomes" id="UP001140096">
    <property type="component" value="Unassembled WGS sequence"/>
</dbReference>
<feature type="non-terminal residue" evidence="1">
    <location>
        <position position="135"/>
    </location>
</feature>
<evidence type="ECO:0000313" key="2">
    <source>
        <dbReference type="Proteomes" id="UP001140096"/>
    </source>
</evidence>
<evidence type="ECO:0000313" key="1">
    <source>
        <dbReference type="EMBL" id="KAJ2803888.1"/>
    </source>
</evidence>
<sequence>MVDCMVEFIKEHYPVPAPVNYRAVSNFMWIEMEDCIRMHGLVQGKFKWTEAERERAAALRAQGLTYKDIARNLSPTLSGRSVDTALSRHLSKPALEPISADELREISRLVDEYAGKYPVSEINDKIRTQLNLGKR</sequence>
<protein>
    <submittedName>
        <fullName evidence="1">Uncharacterized protein</fullName>
    </submittedName>
</protein>
<dbReference type="EMBL" id="JANBUP010001730">
    <property type="protein sequence ID" value="KAJ2803888.1"/>
    <property type="molecule type" value="Genomic_DNA"/>
</dbReference>
<reference evidence="1" key="1">
    <citation type="submission" date="2022-07" db="EMBL/GenBank/DDBJ databases">
        <title>Phylogenomic reconstructions and comparative analyses of Kickxellomycotina fungi.</title>
        <authorList>
            <person name="Reynolds N.K."/>
            <person name="Stajich J.E."/>
            <person name="Barry K."/>
            <person name="Grigoriev I.V."/>
            <person name="Crous P."/>
            <person name="Smith M.E."/>
        </authorList>
    </citation>
    <scope>NUCLEOTIDE SEQUENCE</scope>
    <source>
        <strain evidence="1">CBS 102833</strain>
    </source>
</reference>
<name>A0ACC1L9H6_9FUNG</name>
<accession>A0ACC1L9H6</accession>
<keyword evidence="2" id="KW-1185">Reference proteome</keyword>
<gene>
    <name evidence="1" type="ORF">H4S07_004359</name>
</gene>
<comment type="caution">
    <text evidence="1">The sequence shown here is derived from an EMBL/GenBank/DDBJ whole genome shotgun (WGS) entry which is preliminary data.</text>
</comment>
<organism evidence="1 2">
    <name type="scientific">Coemansia furcata</name>
    <dbReference type="NCBI Taxonomy" id="417177"/>
    <lineage>
        <taxon>Eukaryota</taxon>
        <taxon>Fungi</taxon>
        <taxon>Fungi incertae sedis</taxon>
        <taxon>Zoopagomycota</taxon>
        <taxon>Kickxellomycotina</taxon>
        <taxon>Kickxellomycetes</taxon>
        <taxon>Kickxellales</taxon>
        <taxon>Kickxellaceae</taxon>
        <taxon>Coemansia</taxon>
    </lineage>
</organism>